<dbReference type="Gene3D" id="1.10.8.100">
    <property type="entry name" value="Ribosomal RNA adenine dimethylase-like, domain 2"/>
    <property type="match status" value="1"/>
</dbReference>
<keyword evidence="1 7" id="KW-0963">Cytoplasm</keyword>
<reference evidence="10" key="2">
    <citation type="journal article" date="2021" name="PeerJ">
        <title>Extensive microbial diversity within the chicken gut microbiome revealed by metagenomics and culture.</title>
        <authorList>
            <person name="Gilroy R."/>
            <person name="Ravi A."/>
            <person name="Getino M."/>
            <person name="Pursley I."/>
            <person name="Horton D.L."/>
            <person name="Alikhan N.F."/>
            <person name="Baker D."/>
            <person name="Gharbi K."/>
            <person name="Hall N."/>
            <person name="Watson M."/>
            <person name="Adriaenssens E.M."/>
            <person name="Foster-Nyarko E."/>
            <person name="Jarju S."/>
            <person name="Secka A."/>
            <person name="Antonio M."/>
            <person name="Oren A."/>
            <person name="Chaudhuri R.R."/>
            <person name="La Ragione R."/>
            <person name="Hildebrand F."/>
            <person name="Pallen M.J."/>
        </authorList>
    </citation>
    <scope>NUCLEOTIDE SEQUENCE</scope>
    <source>
        <strain evidence="10">8207</strain>
    </source>
</reference>
<evidence type="ECO:0000256" key="7">
    <source>
        <dbReference type="HAMAP-Rule" id="MF_00607"/>
    </source>
</evidence>
<dbReference type="EC" id="2.1.1.182" evidence="7"/>
<feature type="binding site" evidence="7 8">
    <location>
        <position position="30"/>
    </location>
    <ligand>
        <name>S-adenosyl-L-methionine</name>
        <dbReference type="ChEBI" id="CHEBI:59789"/>
    </ligand>
</feature>
<feature type="binding site" evidence="7 8">
    <location>
        <position position="32"/>
    </location>
    <ligand>
        <name>S-adenosyl-L-methionine</name>
        <dbReference type="ChEBI" id="CHEBI:59789"/>
    </ligand>
</feature>
<dbReference type="CDD" id="cd02440">
    <property type="entry name" value="AdoMet_MTases"/>
    <property type="match status" value="1"/>
</dbReference>
<dbReference type="InterPro" id="IPR020596">
    <property type="entry name" value="rRNA_Ade_Mease_Trfase_CS"/>
</dbReference>
<feature type="domain" description="Ribosomal RNA adenine methylase transferase N-terminal" evidence="9">
    <location>
        <begin position="37"/>
        <end position="212"/>
    </location>
</feature>
<dbReference type="SUPFAM" id="SSF53335">
    <property type="entry name" value="S-adenosyl-L-methionine-dependent methyltransferases"/>
    <property type="match status" value="1"/>
</dbReference>
<comment type="caution">
    <text evidence="10">The sequence shown here is derived from an EMBL/GenBank/DDBJ whole genome shotgun (WGS) entry which is preliminary data.</text>
</comment>
<dbReference type="SMART" id="SM00650">
    <property type="entry name" value="rADc"/>
    <property type="match status" value="1"/>
</dbReference>
<organism evidence="10 11">
    <name type="scientific">Candidatus Enterousia avistercoris</name>
    <dbReference type="NCBI Taxonomy" id="2840788"/>
    <lineage>
        <taxon>Bacteria</taxon>
        <taxon>Pseudomonadati</taxon>
        <taxon>Pseudomonadota</taxon>
        <taxon>Alphaproteobacteria</taxon>
        <taxon>Candidatus Enterousia</taxon>
    </lineage>
</organism>
<dbReference type="PROSITE" id="PS01131">
    <property type="entry name" value="RRNA_A_DIMETH"/>
    <property type="match status" value="1"/>
</dbReference>
<dbReference type="Proteomes" id="UP000823630">
    <property type="component" value="Unassembled WGS sequence"/>
</dbReference>
<dbReference type="HAMAP" id="MF_00607">
    <property type="entry name" value="16SrRNA_methyltr_A"/>
    <property type="match status" value="1"/>
</dbReference>
<dbReference type="PANTHER" id="PTHR11727">
    <property type="entry name" value="DIMETHYLADENOSINE TRANSFERASE"/>
    <property type="match status" value="1"/>
</dbReference>
<dbReference type="AlphaFoldDB" id="A0A9D9DDP2"/>
<comment type="catalytic activity">
    <reaction evidence="7">
        <text>adenosine(1518)/adenosine(1519) in 16S rRNA + 4 S-adenosyl-L-methionine = N(6)-dimethyladenosine(1518)/N(6)-dimethyladenosine(1519) in 16S rRNA + 4 S-adenosyl-L-homocysteine + 4 H(+)</text>
        <dbReference type="Rhea" id="RHEA:19609"/>
        <dbReference type="Rhea" id="RHEA-COMP:10232"/>
        <dbReference type="Rhea" id="RHEA-COMP:10233"/>
        <dbReference type="ChEBI" id="CHEBI:15378"/>
        <dbReference type="ChEBI" id="CHEBI:57856"/>
        <dbReference type="ChEBI" id="CHEBI:59789"/>
        <dbReference type="ChEBI" id="CHEBI:74411"/>
        <dbReference type="ChEBI" id="CHEBI:74493"/>
        <dbReference type="EC" id="2.1.1.182"/>
    </reaction>
</comment>
<evidence type="ECO:0000313" key="10">
    <source>
        <dbReference type="EMBL" id="MBO8425291.1"/>
    </source>
</evidence>
<feature type="binding site" evidence="7 8">
    <location>
        <position position="57"/>
    </location>
    <ligand>
        <name>S-adenosyl-L-methionine</name>
        <dbReference type="ChEBI" id="CHEBI:59789"/>
    </ligand>
</feature>
<dbReference type="GO" id="GO:0052908">
    <property type="term" value="F:16S rRNA (adenine(1518)-N(6)/adenine(1519)-N(6))-dimethyltransferase activity"/>
    <property type="evidence" value="ECO:0007669"/>
    <property type="project" value="UniProtKB-EC"/>
</dbReference>
<name>A0A9D9DDP2_9PROT</name>
<evidence type="ECO:0000256" key="8">
    <source>
        <dbReference type="PROSITE-ProRule" id="PRU01026"/>
    </source>
</evidence>
<dbReference type="EMBL" id="JADINC010000033">
    <property type="protein sequence ID" value="MBO8425291.1"/>
    <property type="molecule type" value="Genomic_DNA"/>
</dbReference>
<evidence type="ECO:0000259" key="9">
    <source>
        <dbReference type="SMART" id="SM00650"/>
    </source>
</evidence>
<evidence type="ECO:0000256" key="5">
    <source>
        <dbReference type="ARBA" id="ARBA00022691"/>
    </source>
</evidence>
<dbReference type="PROSITE" id="PS51689">
    <property type="entry name" value="SAM_RNA_A_N6_MT"/>
    <property type="match status" value="1"/>
</dbReference>
<evidence type="ECO:0000256" key="6">
    <source>
        <dbReference type="ARBA" id="ARBA00022884"/>
    </source>
</evidence>
<keyword evidence="4 7" id="KW-0808">Transferase</keyword>
<feature type="binding site" evidence="7 8">
    <location>
        <position position="105"/>
    </location>
    <ligand>
        <name>S-adenosyl-L-methionine</name>
        <dbReference type="ChEBI" id="CHEBI:59789"/>
    </ligand>
</feature>
<accession>A0A9D9DDP2</accession>
<dbReference type="NCBIfam" id="TIGR00755">
    <property type="entry name" value="ksgA"/>
    <property type="match status" value="1"/>
</dbReference>
<evidence type="ECO:0000313" key="11">
    <source>
        <dbReference type="Proteomes" id="UP000823630"/>
    </source>
</evidence>
<dbReference type="InterPro" id="IPR020598">
    <property type="entry name" value="rRNA_Ade_methylase_Trfase_N"/>
</dbReference>
<evidence type="ECO:0000256" key="4">
    <source>
        <dbReference type="ARBA" id="ARBA00022679"/>
    </source>
</evidence>
<keyword evidence="6 7" id="KW-0694">RNA-binding</keyword>
<comment type="function">
    <text evidence="7">Specifically dimethylates two adjacent adenosines (A1518 and A1519) in the loop of a conserved hairpin near the 3'-end of 16S rRNA in the 30S particle. May play a critical role in biogenesis of 30S subunits.</text>
</comment>
<dbReference type="InterPro" id="IPR023165">
    <property type="entry name" value="rRNA_Ade_diMease-like_C"/>
</dbReference>
<proteinExistence type="inferred from homology"/>
<keyword evidence="2 7" id="KW-0698">rRNA processing</keyword>
<dbReference type="Pfam" id="PF00398">
    <property type="entry name" value="RrnaAD"/>
    <property type="match status" value="1"/>
</dbReference>
<evidence type="ECO:0000256" key="1">
    <source>
        <dbReference type="ARBA" id="ARBA00022490"/>
    </source>
</evidence>
<sequence length="275" mass="30183">MISCDVKSLPPVSEMMRDAGLVPKKQFGQNFLFDLNLTGRIARSVPDIAHTDVIEVGPGPGGLTRALLLAGARRVIAVEKDNTTAPILDKIVAASDGRLTVIYADALRVDFSKLGISEYAICANLPYNIGTELFTQWLIRATHGEPIKSMTLMFQREVARRIVAHVGDSEYGRLGLLTSLVADARILFDVPNTAFVPRPRVQSAVVQVIPNHEKIHALGDVSRLENLTAKLFGQRRKMIRSIMPGVDWARFGLSGTERAEDIAPETFAQMARVLI</sequence>
<keyword evidence="3 7" id="KW-0489">Methyltransferase</keyword>
<dbReference type="Gene3D" id="3.40.50.150">
    <property type="entry name" value="Vaccinia Virus protein VP39"/>
    <property type="match status" value="1"/>
</dbReference>
<dbReference type="InterPro" id="IPR029063">
    <property type="entry name" value="SAM-dependent_MTases_sf"/>
</dbReference>
<protein>
    <recommendedName>
        <fullName evidence="7">Ribosomal RNA small subunit methyltransferase A</fullName>
        <ecNumber evidence="7">2.1.1.182</ecNumber>
    </recommendedName>
    <alternativeName>
        <fullName evidence="7">16S rRNA (adenine(1518)-N(6)/adenine(1519)-N(6))-dimethyltransferase</fullName>
    </alternativeName>
    <alternativeName>
        <fullName evidence="7">16S rRNA dimethyladenosine transferase</fullName>
    </alternativeName>
    <alternativeName>
        <fullName evidence="7">16S rRNA dimethylase</fullName>
    </alternativeName>
    <alternativeName>
        <fullName evidence="7">S-adenosylmethionine-6-N', N'-adenosyl(rRNA) dimethyltransferase</fullName>
    </alternativeName>
</protein>
<feature type="binding site" evidence="7 8">
    <location>
        <position position="79"/>
    </location>
    <ligand>
        <name>S-adenosyl-L-methionine</name>
        <dbReference type="ChEBI" id="CHEBI:59789"/>
    </ligand>
</feature>
<evidence type="ECO:0000256" key="3">
    <source>
        <dbReference type="ARBA" id="ARBA00022603"/>
    </source>
</evidence>
<dbReference type="GO" id="GO:0003723">
    <property type="term" value="F:RNA binding"/>
    <property type="evidence" value="ECO:0007669"/>
    <property type="project" value="UniProtKB-UniRule"/>
</dbReference>
<evidence type="ECO:0000256" key="2">
    <source>
        <dbReference type="ARBA" id="ARBA00022552"/>
    </source>
</evidence>
<gene>
    <name evidence="7 10" type="primary">rsmA</name>
    <name evidence="7" type="synonym">ksgA</name>
    <name evidence="10" type="ORF">IAC69_02300</name>
</gene>
<comment type="subcellular location">
    <subcellularLocation>
        <location evidence="7">Cytoplasm</location>
    </subcellularLocation>
</comment>
<dbReference type="InterPro" id="IPR011530">
    <property type="entry name" value="rRNA_adenine_dimethylase"/>
</dbReference>
<dbReference type="GO" id="GO:0005829">
    <property type="term" value="C:cytosol"/>
    <property type="evidence" value="ECO:0007669"/>
    <property type="project" value="TreeGrafter"/>
</dbReference>
<comment type="similarity">
    <text evidence="7">Belongs to the class I-like SAM-binding methyltransferase superfamily. rRNA adenine N(6)-methyltransferase family. RsmA subfamily.</text>
</comment>
<reference evidence="10" key="1">
    <citation type="submission" date="2020-10" db="EMBL/GenBank/DDBJ databases">
        <authorList>
            <person name="Gilroy R."/>
        </authorList>
    </citation>
    <scope>NUCLEOTIDE SEQUENCE</scope>
    <source>
        <strain evidence="10">8207</strain>
    </source>
</reference>
<dbReference type="InterPro" id="IPR001737">
    <property type="entry name" value="KsgA/Erm"/>
</dbReference>
<feature type="binding site" evidence="7 8">
    <location>
        <position position="124"/>
    </location>
    <ligand>
        <name>S-adenosyl-L-methionine</name>
        <dbReference type="ChEBI" id="CHEBI:59789"/>
    </ligand>
</feature>
<dbReference type="PANTHER" id="PTHR11727:SF7">
    <property type="entry name" value="DIMETHYLADENOSINE TRANSFERASE-RELATED"/>
    <property type="match status" value="1"/>
</dbReference>
<keyword evidence="5 7" id="KW-0949">S-adenosyl-L-methionine</keyword>